<proteinExistence type="predicted"/>
<keyword evidence="2" id="KW-1185">Reference proteome</keyword>
<dbReference type="EMBL" id="BMAW01057424">
    <property type="protein sequence ID" value="GFT10899.1"/>
    <property type="molecule type" value="Genomic_DNA"/>
</dbReference>
<accession>A0A8X6NF50</accession>
<evidence type="ECO:0000313" key="2">
    <source>
        <dbReference type="Proteomes" id="UP000887013"/>
    </source>
</evidence>
<gene>
    <name evidence="1" type="primary">X975_04205</name>
    <name evidence="1" type="ORF">NPIL_450721</name>
</gene>
<comment type="caution">
    <text evidence="1">The sequence shown here is derived from an EMBL/GenBank/DDBJ whole genome shotgun (WGS) entry which is preliminary data.</text>
</comment>
<reference evidence="1" key="1">
    <citation type="submission" date="2020-08" db="EMBL/GenBank/DDBJ databases">
        <title>Multicomponent nature underlies the extraordinary mechanical properties of spider dragline silk.</title>
        <authorList>
            <person name="Kono N."/>
            <person name="Nakamura H."/>
            <person name="Mori M."/>
            <person name="Yoshida Y."/>
            <person name="Ohtoshi R."/>
            <person name="Malay A.D."/>
            <person name="Moran D.A.P."/>
            <person name="Tomita M."/>
            <person name="Numata K."/>
            <person name="Arakawa K."/>
        </authorList>
    </citation>
    <scope>NUCLEOTIDE SEQUENCE</scope>
</reference>
<protein>
    <submittedName>
        <fullName evidence="1">Uncharacterized protein</fullName>
    </submittedName>
</protein>
<dbReference type="OrthoDB" id="6424711at2759"/>
<name>A0A8X6NF50_NEPPI</name>
<sequence>MEDSCNYNSYSCESNYSSEHESKDSNDYLNFVSKITDELRSRFKRNHGKEGYCDDIFEDIFSTPISGSFSYYTDLLAVAEHRNDRNQNNKMIKKSPDFETQGINTALLPEFHCSCACSGYYNPAMGVGPLEELFNVLEPFQQNYFFPTPTNVSNTNVFSYWSENLGTDYTTSSDIFCNPSLEDGYSDFIDIFHRLTAEGFPQEFSVSNPSVSDNQFLT</sequence>
<dbReference type="AlphaFoldDB" id="A0A8X6NF50"/>
<evidence type="ECO:0000313" key="1">
    <source>
        <dbReference type="EMBL" id="GFT10899.1"/>
    </source>
</evidence>
<dbReference type="Proteomes" id="UP000887013">
    <property type="component" value="Unassembled WGS sequence"/>
</dbReference>
<organism evidence="1 2">
    <name type="scientific">Nephila pilipes</name>
    <name type="common">Giant wood spider</name>
    <name type="synonym">Nephila maculata</name>
    <dbReference type="NCBI Taxonomy" id="299642"/>
    <lineage>
        <taxon>Eukaryota</taxon>
        <taxon>Metazoa</taxon>
        <taxon>Ecdysozoa</taxon>
        <taxon>Arthropoda</taxon>
        <taxon>Chelicerata</taxon>
        <taxon>Arachnida</taxon>
        <taxon>Araneae</taxon>
        <taxon>Araneomorphae</taxon>
        <taxon>Entelegynae</taxon>
        <taxon>Araneoidea</taxon>
        <taxon>Nephilidae</taxon>
        <taxon>Nephila</taxon>
    </lineage>
</organism>